<keyword evidence="3" id="KW-1185">Reference proteome</keyword>
<reference evidence="3" key="1">
    <citation type="journal article" date="2023" name="Mar. Drugs">
        <title>Gemmata algarum, a Novel Planctomycete Isolated from an Algal Mat, Displays Antimicrobial Activity.</title>
        <authorList>
            <person name="Kumar G."/>
            <person name="Kallscheuer N."/>
            <person name="Kashif M."/>
            <person name="Ahamad S."/>
            <person name="Jagadeeshwari U."/>
            <person name="Pannikurungottu S."/>
            <person name="Haufschild T."/>
            <person name="Kabuu M."/>
            <person name="Sasikala C."/>
            <person name="Jogler C."/>
            <person name="Ramana C."/>
        </authorList>
    </citation>
    <scope>NUCLEOTIDE SEQUENCE [LARGE SCALE GENOMIC DNA]</scope>
    <source>
        <strain evidence="3">JC673</strain>
    </source>
</reference>
<name>A0ABU5ERY0_9BACT</name>
<proteinExistence type="predicted"/>
<comment type="caution">
    <text evidence="2">The sequence shown here is derived from an EMBL/GenBank/DDBJ whole genome shotgun (WGS) entry which is preliminary data.</text>
</comment>
<keyword evidence="1" id="KW-0732">Signal</keyword>
<protein>
    <recommendedName>
        <fullName evidence="4">Blue (type 1) copper domain-containing protein</fullName>
    </recommendedName>
</protein>
<dbReference type="InterPro" id="IPR013784">
    <property type="entry name" value="Carb-bd-like_fold"/>
</dbReference>
<evidence type="ECO:0000313" key="3">
    <source>
        <dbReference type="Proteomes" id="UP001272242"/>
    </source>
</evidence>
<dbReference type="SUPFAM" id="SSF49503">
    <property type="entry name" value="Cupredoxins"/>
    <property type="match status" value="1"/>
</dbReference>
<dbReference type="Gene3D" id="2.60.40.420">
    <property type="entry name" value="Cupredoxins - blue copper proteins"/>
    <property type="match status" value="1"/>
</dbReference>
<dbReference type="Gene3D" id="2.60.40.1120">
    <property type="entry name" value="Carboxypeptidase-like, regulatory domain"/>
    <property type="match status" value="1"/>
</dbReference>
<organism evidence="2 3">
    <name type="scientific">Gemmata algarum</name>
    <dbReference type="NCBI Taxonomy" id="2975278"/>
    <lineage>
        <taxon>Bacteria</taxon>
        <taxon>Pseudomonadati</taxon>
        <taxon>Planctomycetota</taxon>
        <taxon>Planctomycetia</taxon>
        <taxon>Gemmatales</taxon>
        <taxon>Gemmataceae</taxon>
        <taxon>Gemmata</taxon>
    </lineage>
</organism>
<evidence type="ECO:0008006" key="4">
    <source>
        <dbReference type="Google" id="ProtNLM"/>
    </source>
</evidence>
<dbReference type="InterPro" id="IPR008972">
    <property type="entry name" value="Cupredoxin"/>
</dbReference>
<dbReference type="EMBL" id="JAXBLV010000002">
    <property type="protein sequence ID" value="MDY3557738.1"/>
    <property type="molecule type" value="Genomic_DNA"/>
</dbReference>
<dbReference type="RefSeq" id="WP_261188062.1">
    <property type="nucleotide sequence ID" value="NZ_JAXBLV010000002.1"/>
</dbReference>
<sequence>MQRFAFASLCAAVVLAGTGFAASADDKWVTVKGQVLFPKDKDLPKRGELNVTQDKEHCLSKGALLDESVLVNPKNRGVKNVVVYLRPDDTDLKAEFKKDQFHPDDAKRKPGEVVIDQPCCVFVKRVTAARVGDKLVVKNPSPVAHNFYWESGNNGSHNPNLPKQTDWTMPTPLVKESAPIQYKCSVHPWMTGYVRVFDHPYYAVTDENGNFEIKNVPAGKVRIVYWHENGLRGGVKGRAGETIEVTGPTTELKPTDFDVSPK</sequence>
<feature type="signal peptide" evidence="1">
    <location>
        <begin position="1"/>
        <end position="24"/>
    </location>
</feature>
<dbReference type="SUPFAM" id="SSF49452">
    <property type="entry name" value="Starch-binding domain-like"/>
    <property type="match status" value="1"/>
</dbReference>
<feature type="chain" id="PRO_5047141053" description="Blue (type 1) copper domain-containing protein" evidence="1">
    <location>
        <begin position="25"/>
        <end position="262"/>
    </location>
</feature>
<evidence type="ECO:0000256" key="1">
    <source>
        <dbReference type="SAM" id="SignalP"/>
    </source>
</evidence>
<gene>
    <name evidence="2" type="ORF">R5W23_003003</name>
</gene>
<accession>A0ABU5ERY0</accession>
<evidence type="ECO:0000313" key="2">
    <source>
        <dbReference type="EMBL" id="MDY3557738.1"/>
    </source>
</evidence>
<dbReference type="Proteomes" id="UP001272242">
    <property type="component" value="Unassembled WGS sequence"/>
</dbReference>